<organism evidence="2 3">
    <name type="scientific">Oedothorax gibbosus</name>
    <dbReference type="NCBI Taxonomy" id="931172"/>
    <lineage>
        <taxon>Eukaryota</taxon>
        <taxon>Metazoa</taxon>
        <taxon>Ecdysozoa</taxon>
        <taxon>Arthropoda</taxon>
        <taxon>Chelicerata</taxon>
        <taxon>Arachnida</taxon>
        <taxon>Araneae</taxon>
        <taxon>Araneomorphae</taxon>
        <taxon>Entelegynae</taxon>
        <taxon>Araneoidea</taxon>
        <taxon>Linyphiidae</taxon>
        <taxon>Erigoninae</taxon>
        <taxon>Oedothorax</taxon>
    </lineage>
</organism>
<dbReference type="Proteomes" id="UP000827092">
    <property type="component" value="Unassembled WGS sequence"/>
</dbReference>
<reference evidence="2 3" key="1">
    <citation type="journal article" date="2022" name="Nat. Ecol. Evol.">
        <title>A masculinizing supergene underlies an exaggerated male reproductive morph in a spider.</title>
        <authorList>
            <person name="Hendrickx F."/>
            <person name="De Corte Z."/>
            <person name="Sonet G."/>
            <person name="Van Belleghem S.M."/>
            <person name="Kostlbacher S."/>
            <person name="Vangestel C."/>
        </authorList>
    </citation>
    <scope>NUCLEOTIDE SEQUENCE [LARGE SCALE GENOMIC DNA]</scope>
    <source>
        <strain evidence="2">W744_W776</strain>
    </source>
</reference>
<dbReference type="AlphaFoldDB" id="A0AAV6V489"/>
<gene>
    <name evidence="2" type="ORF">JTE90_010287</name>
</gene>
<proteinExistence type="predicted"/>
<sequence length="149" mass="16753">MLETTRQSLIRQFLLLTQCNHIIQAEEPAVPVTLSCPVAQEKKGQLGRKGNQLFLECMVVKWFGNARWFETDDLGEGYLVEKPFPQKRAHLVCQQRHKSRANRKVPTQGQPKMPTADIQLPGGSTMGIIIRYATDDTGKTVNPSRGHAK</sequence>
<feature type="region of interest" description="Disordered" evidence="1">
    <location>
        <begin position="95"/>
        <end position="120"/>
    </location>
</feature>
<protein>
    <submittedName>
        <fullName evidence="2">Uncharacterized protein</fullName>
    </submittedName>
</protein>
<keyword evidence="3" id="KW-1185">Reference proteome</keyword>
<name>A0AAV6V489_9ARAC</name>
<evidence type="ECO:0000256" key="1">
    <source>
        <dbReference type="SAM" id="MobiDB-lite"/>
    </source>
</evidence>
<evidence type="ECO:0000313" key="3">
    <source>
        <dbReference type="Proteomes" id="UP000827092"/>
    </source>
</evidence>
<dbReference type="EMBL" id="JAFNEN010000172">
    <property type="protein sequence ID" value="KAG8190862.1"/>
    <property type="molecule type" value="Genomic_DNA"/>
</dbReference>
<evidence type="ECO:0000313" key="2">
    <source>
        <dbReference type="EMBL" id="KAG8190862.1"/>
    </source>
</evidence>
<comment type="caution">
    <text evidence="2">The sequence shown here is derived from an EMBL/GenBank/DDBJ whole genome shotgun (WGS) entry which is preliminary data.</text>
</comment>
<accession>A0AAV6V489</accession>